<keyword evidence="1" id="KW-0175">Coiled coil</keyword>
<gene>
    <name evidence="3" type="ORF">Cgig2_008553</name>
</gene>
<protein>
    <submittedName>
        <fullName evidence="3">Uncharacterized protein</fullName>
    </submittedName>
</protein>
<name>A0A9Q1GZ22_9CARY</name>
<organism evidence="3 4">
    <name type="scientific">Carnegiea gigantea</name>
    <dbReference type="NCBI Taxonomy" id="171969"/>
    <lineage>
        <taxon>Eukaryota</taxon>
        <taxon>Viridiplantae</taxon>
        <taxon>Streptophyta</taxon>
        <taxon>Embryophyta</taxon>
        <taxon>Tracheophyta</taxon>
        <taxon>Spermatophyta</taxon>
        <taxon>Magnoliopsida</taxon>
        <taxon>eudicotyledons</taxon>
        <taxon>Gunneridae</taxon>
        <taxon>Pentapetalae</taxon>
        <taxon>Caryophyllales</taxon>
        <taxon>Cactineae</taxon>
        <taxon>Cactaceae</taxon>
        <taxon>Cactoideae</taxon>
        <taxon>Echinocereeae</taxon>
        <taxon>Carnegiea</taxon>
    </lineage>
</organism>
<reference evidence="3" key="1">
    <citation type="submission" date="2022-04" db="EMBL/GenBank/DDBJ databases">
        <title>Carnegiea gigantea Genome sequencing and assembly v2.</title>
        <authorList>
            <person name="Copetti D."/>
            <person name="Sanderson M.J."/>
            <person name="Burquez A."/>
            <person name="Wojciechowski M.F."/>
        </authorList>
    </citation>
    <scope>NUCLEOTIDE SEQUENCE</scope>
    <source>
        <strain evidence="3">SGP5-SGP5p</strain>
        <tissue evidence="3">Aerial part</tissue>
    </source>
</reference>
<comment type="caution">
    <text evidence="3">The sequence shown here is derived from an EMBL/GenBank/DDBJ whole genome shotgun (WGS) entry which is preliminary data.</text>
</comment>
<dbReference type="AlphaFoldDB" id="A0A9Q1GZ22"/>
<evidence type="ECO:0000256" key="2">
    <source>
        <dbReference type="SAM" id="MobiDB-lite"/>
    </source>
</evidence>
<dbReference type="EMBL" id="JAKOGI010001101">
    <property type="protein sequence ID" value="KAJ8427749.1"/>
    <property type="molecule type" value="Genomic_DNA"/>
</dbReference>
<evidence type="ECO:0000256" key="1">
    <source>
        <dbReference type="SAM" id="Coils"/>
    </source>
</evidence>
<evidence type="ECO:0000313" key="3">
    <source>
        <dbReference type="EMBL" id="KAJ8427749.1"/>
    </source>
</evidence>
<sequence>MIQKMIVIMNRIAKRCLMLYSTGLDYSNPKKLTKRSIEHQSIEDMLRVVSKNGNRFISECSKWVKEFCPLDARDWVRMDKDAKKRLFDKIQRISEKNWSNRLSQKITPSNGAKSAARIYHDKVHKDGKWDPKGEVKYDEFKKLDEDQIQKRGINNLSLKEAYVEVLKEKPGYHRGLGPRPVPPKKGRNEGESNQIRVELTAQLQQLQQKEAALQGELGELKATNLELKTNIEHMQKEAVKRENKWKQEAIKRENNIREELFDLIRLYIPQ</sequence>
<keyword evidence="4" id="KW-1185">Reference proteome</keyword>
<proteinExistence type="predicted"/>
<dbReference type="OrthoDB" id="346910at2759"/>
<dbReference type="Proteomes" id="UP001153076">
    <property type="component" value="Unassembled WGS sequence"/>
</dbReference>
<feature type="region of interest" description="Disordered" evidence="2">
    <location>
        <begin position="171"/>
        <end position="191"/>
    </location>
</feature>
<feature type="coiled-coil region" evidence="1">
    <location>
        <begin position="196"/>
        <end position="244"/>
    </location>
</feature>
<evidence type="ECO:0000313" key="4">
    <source>
        <dbReference type="Proteomes" id="UP001153076"/>
    </source>
</evidence>
<accession>A0A9Q1GZ22</accession>